<organism evidence="3 4">
    <name type="scientific">Entomortierella chlamydospora</name>
    <dbReference type="NCBI Taxonomy" id="101097"/>
    <lineage>
        <taxon>Eukaryota</taxon>
        <taxon>Fungi</taxon>
        <taxon>Fungi incertae sedis</taxon>
        <taxon>Mucoromycota</taxon>
        <taxon>Mortierellomycotina</taxon>
        <taxon>Mortierellomycetes</taxon>
        <taxon>Mortierellales</taxon>
        <taxon>Mortierellaceae</taxon>
        <taxon>Entomortierella</taxon>
    </lineage>
</organism>
<dbReference type="Proteomes" id="UP000703661">
    <property type="component" value="Unassembled WGS sequence"/>
</dbReference>
<proteinExistence type="predicted"/>
<keyword evidence="2" id="KW-1133">Transmembrane helix</keyword>
<dbReference type="SUPFAM" id="SSF52047">
    <property type="entry name" value="RNI-like"/>
    <property type="match status" value="1"/>
</dbReference>
<reference evidence="3" key="1">
    <citation type="journal article" date="2020" name="Fungal Divers.">
        <title>Resolving the Mortierellaceae phylogeny through synthesis of multi-gene phylogenetics and phylogenomics.</title>
        <authorList>
            <person name="Vandepol N."/>
            <person name="Liber J."/>
            <person name="Desiro A."/>
            <person name="Na H."/>
            <person name="Kennedy M."/>
            <person name="Barry K."/>
            <person name="Grigoriev I.V."/>
            <person name="Miller A.N."/>
            <person name="O'Donnell K."/>
            <person name="Stajich J.E."/>
            <person name="Bonito G."/>
        </authorList>
    </citation>
    <scope>NUCLEOTIDE SEQUENCE</scope>
    <source>
        <strain evidence="3">NRRL 2769</strain>
    </source>
</reference>
<gene>
    <name evidence="3" type="ORF">BGZ80_005140</name>
</gene>
<dbReference type="EMBL" id="JAAAID010002551">
    <property type="protein sequence ID" value="KAG0006788.1"/>
    <property type="molecule type" value="Genomic_DNA"/>
</dbReference>
<evidence type="ECO:0000256" key="1">
    <source>
        <dbReference type="SAM" id="MobiDB-lite"/>
    </source>
</evidence>
<feature type="compositionally biased region" description="Basic residues" evidence="1">
    <location>
        <begin position="50"/>
        <end position="59"/>
    </location>
</feature>
<dbReference type="AlphaFoldDB" id="A0A9P6MLP5"/>
<feature type="non-terminal residue" evidence="3">
    <location>
        <position position="1"/>
    </location>
</feature>
<evidence type="ECO:0000313" key="4">
    <source>
        <dbReference type="Proteomes" id="UP000703661"/>
    </source>
</evidence>
<evidence type="ECO:0000256" key="2">
    <source>
        <dbReference type="SAM" id="Phobius"/>
    </source>
</evidence>
<sequence length="838" mass="92009">TPEIEAPLPQAQPNHAPLQREDCSKGSSEIQHVEKEDVNTNSLPPLLPHAARRRPRSKGMRSSAINRSRSLSPLGGDVSELDYQGIKAGEANGNALRRSTPFQLLLVNRRLANIVVQLLWGATVFHGHDVSLMESLISTLNKDDSFDSSSESANSSPGIFQELAYMYQGKGTTSKLCTTTDALCREGITPYMGSSFTMQRGSTRTTQKASQSYINKTECYQASRPSERIGVHQRDQKGSENYITSIKGGSASLRDANSCRKHPNMRVGTFSRRSHCVAEPLCRCVGKDTALWSYRQLVKRVVLNFAHPQASPQLLVRALECISSRCRNQIQALDLHANEKMQAAGLETSSELERLFGSGFSKLRYLRLQGGLVDNQLFSALIKGLSTPPMTPCRLSQVFLGPGSVTDSAIDKLIAVTGHSLEVFAVTSCVDVSGGALANLLTRCPKLRVLSVHRSIAKDKELLEGLGIELEDGLSLPSTPSALSAPSPDTSSRKPIIAPLERLELGTVKLTEVGVAEIVKGTCLTLRFLVLEMQHFKDDFLKCAIAPLCRLEGLYFVEPDLVPQQSRQQQVMQDPVQEEQRPRRWFFDFRRGRRTLETQQQQQQHHHQPQHRGLQSSDRHTPEHHGHPSHSLSSSGPAPRQSPWLGETSTNEWVQYGNCALWATSAVGSSVSPRIGGNRDTSTENLLISQSRARSFTAYFRAISRRLVSMLSSNGNNAALDSNPLAGLENPADVTTDPLSSAVVENEYESLLERFGVDPKTIEAVLLNLQPSLKVFTAMEADVIQAALEVPEETAITSSSDMALNYDVVQRDRLETFLRLIVLLGALVFGAAMSVSVA</sequence>
<evidence type="ECO:0000313" key="3">
    <source>
        <dbReference type="EMBL" id="KAG0006788.1"/>
    </source>
</evidence>
<feature type="compositionally biased region" description="Basic and acidic residues" evidence="1">
    <location>
        <begin position="617"/>
        <end position="626"/>
    </location>
</feature>
<accession>A0A9P6MLP5</accession>
<protein>
    <submittedName>
        <fullName evidence="3">Uncharacterized protein</fullName>
    </submittedName>
</protein>
<keyword evidence="4" id="KW-1185">Reference proteome</keyword>
<dbReference type="InterPro" id="IPR032675">
    <property type="entry name" value="LRR_dom_sf"/>
</dbReference>
<keyword evidence="2" id="KW-0812">Transmembrane</keyword>
<feature type="non-terminal residue" evidence="3">
    <location>
        <position position="838"/>
    </location>
</feature>
<dbReference type="Gene3D" id="3.80.10.10">
    <property type="entry name" value="Ribonuclease Inhibitor"/>
    <property type="match status" value="1"/>
</dbReference>
<feature type="transmembrane region" description="Helical" evidence="2">
    <location>
        <begin position="817"/>
        <end position="837"/>
    </location>
</feature>
<keyword evidence="2" id="KW-0472">Membrane</keyword>
<feature type="region of interest" description="Disordered" evidence="1">
    <location>
        <begin position="1"/>
        <end position="71"/>
    </location>
</feature>
<comment type="caution">
    <text evidence="3">The sequence shown here is derived from an EMBL/GenBank/DDBJ whole genome shotgun (WGS) entry which is preliminary data.</text>
</comment>
<name>A0A9P6MLP5_9FUNG</name>
<feature type="region of interest" description="Disordered" evidence="1">
    <location>
        <begin position="596"/>
        <end position="646"/>
    </location>
</feature>